<protein>
    <recommendedName>
        <fullName evidence="3">Cytochrome oxidase</fullName>
    </recommendedName>
</protein>
<evidence type="ECO:0000313" key="2">
    <source>
        <dbReference type="Proteomes" id="UP000095039"/>
    </source>
</evidence>
<evidence type="ECO:0008006" key="3">
    <source>
        <dbReference type="Google" id="ProtNLM"/>
    </source>
</evidence>
<keyword evidence="2" id="KW-1185">Reference proteome</keyword>
<dbReference type="Proteomes" id="UP000095039">
    <property type="component" value="Unassembled WGS sequence"/>
</dbReference>
<evidence type="ECO:0000313" key="1">
    <source>
        <dbReference type="EMBL" id="OEE64353.1"/>
    </source>
</evidence>
<gene>
    <name evidence="1" type="ORF">A1OK_00105</name>
</gene>
<reference evidence="1 2" key="1">
    <citation type="journal article" date="2012" name="Science">
        <title>Ecological populations of bacteria act as socially cohesive units of antibiotic production and resistance.</title>
        <authorList>
            <person name="Cordero O.X."/>
            <person name="Wildschutte H."/>
            <person name="Kirkup B."/>
            <person name="Proehl S."/>
            <person name="Ngo L."/>
            <person name="Hussain F."/>
            <person name="Le Roux F."/>
            <person name="Mincer T."/>
            <person name="Polz M.F."/>
        </authorList>
    </citation>
    <scope>NUCLEOTIDE SEQUENCE [LARGE SCALE GENOMIC DNA]</scope>
    <source>
        <strain evidence="1 2">FF-454</strain>
    </source>
</reference>
<dbReference type="AlphaFoldDB" id="A0A1E5CFR1"/>
<dbReference type="EMBL" id="AJWN02000002">
    <property type="protein sequence ID" value="OEE64353.1"/>
    <property type="molecule type" value="Genomic_DNA"/>
</dbReference>
<sequence length="175" mass="19309">MNGKKALIMVVFIFALPVLTAKLVLEMGWFNKGVTNNGELLTQEVRADWLGHDGQWRLVYSLPQTCSEQCESALFQLKQIPVAVGPERKRVASILLVSDATAAQATENVTEQTIDTQQYQTMSSLPFAGEAIYLVDPLNNLIMAYPIPQGKSAQITQSKGLLSDLRKLMRLSKVG</sequence>
<name>A0A1E5CFR1_9GAMM</name>
<dbReference type="RefSeq" id="WP_016961864.1">
    <property type="nucleotide sequence ID" value="NZ_AJWN02000002.1"/>
</dbReference>
<accession>A0A1E5CFR1</accession>
<organism evidence="1 2">
    <name type="scientific">Enterovibrio norvegicus FF-454</name>
    <dbReference type="NCBI Taxonomy" id="1185651"/>
    <lineage>
        <taxon>Bacteria</taxon>
        <taxon>Pseudomonadati</taxon>
        <taxon>Pseudomonadota</taxon>
        <taxon>Gammaproteobacteria</taxon>
        <taxon>Vibrionales</taxon>
        <taxon>Vibrionaceae</taxon>
        <taxon>Enterovibrio</taxon>
    </lineage>
</organism>
<proteinExistence type="predicted"/>
<comment type="caution">
    <text evidence="1">The sequence shown here is derived from an EMBL/GenBank/DDBJ whole genome shotgun (WGS) entry which is preliminary data.</text>
</comment>